<evidence type="ECO:0000256" key="2">
    <source>
        <dbReference type="SAM" id="MobiDB-lite"/>
    </source>
</evidence>
<dbReference type="PANTHER" id="PTHR33096:SF1">
    <property type="entry name" value="CXC1-LIKE CYSTEINE CLUSTER ASSOCIATED WITH KDZ TRANSPOSASES DOMAIN-CONTAINING PROTEIN"/>
    <property type="match status" value="1"/>
</dbReference>
<feature type="coiled-coil region" evidence="1">
    <location>
        <begin position="469"/>
        <end position="496"/>
    </location>
</feature>
<name>A0A5C3NS34_9APHY</name>
<dbReference type="InterPro" id="IPR040521">
    <property type="entry name" value="KDZ"/>
</dbReference>
<keyword evidence="4" id="KW-1185">Reference proteome</keyword>
<protein>
    <recommendedName>
        <fullName evidence="5">CxC1-like cysteine cluster associated with KDZ transposases domain-containing protein</fullName>
    </recommendedName>
</protein>
<organism evidence="3 4">
    <name type="scientific">Polyporus arcularius HHB13444</name>
    <dbReference type="NCBI Taxonomy" id="1314778"/>
    <lineage>
        <taxon>Eukaryota</taxon>
        <taxon>Fungi</taxon>
        <taxon>Dikarya</taxon>
        <taxon>Basidiomycota</taxon>
        <taxon>Agaricomycotina</taxon>
        <taxon>Agaricomycetes</taxon>
        <taxon>Polyporales</taxon>
        <taxon>Polyporaceae</taxon>
        <taxon>Polyporus</taxon>
    </lineage>
</organism>
<dbReference type="AlphaFoldDB" id="A0A5C3NS34"/>
<dbReference type="EMBL" id="ML212130">
    <property type="protein sequence ID" value="TFK79198.1"/>
    <property type="molecule type" value="Genomic_DNA"/>
</dbReference>
<reference evidence="3 4" key="1">
    <citation type="journal article" date="2019" name="Nat. Ecol. Evol.">
        <title>Megaphylogeny resolves global patterns of mushroom evolution.</title>
        <authorList>
            <person name="Varga T."/>
            <person name="Krizsan K."/>
            <person name="Foldi C."/>
            <person name="Dima B."/>
            <person name="Sanchez-Garcia M."/>
            <person name="Sanchez-Ramirez S."/>
            <person name="Szollosi G.J."/>
            <person name="Szarkandi J.G."/>
            <person name="Papp V."/>
            <person name="Albert L."/>
            <person name="Andreopoulos W."/>
            <person name="Angelini C."/>
            <person name="Antonin V."/>
            <person name="Barry K.W."/>
            <person name="Bougher N.L."/>
            <person name="Buchanan P."/>
            <person name="Buyck B."/>
            <person name="Bense V."/>
            <person name="Catcheside P."/>
            <person name="Chovatia M."/>
            <person name="Cooper J."/>
            <person name="Damon W."/>
            <person name="Desjardin D."/>
            <person name="Finy P."/>
            <person name="Geml J."/>
            <person name="Haridas S."/>
            <person name="Hughes K."/>
            <person name="Justo A."/>
            <person name="Karasinski D."/>
            <person name="Kautmanova I."/>
            <person name="Kiss B."/>
            <person name="Kocsube S."/>
            <person name="Kotiranta H."/>
            <person name="LaButti K.M."/>
            <person name="Lechner B.E."/>
            <person name="Liimatainen K."/>
            <person name="Lipzen A."/>
            <person name="Lukacs Z."/>
            <person name="Mihaltcheva S."/>
            <person name="Morgado L.N."/>
            <person name="Niskanen T."/>
            <person name="Noordeloos M.E."/>
            <person name="Ohm R.A."/>
            <person name="Ortiz-Santana B."/>
            <person name="Ovrebo C."/>
            <person name="Racz N."/>
            <person name="Riley R."/>
            <person name="Savchenko A."/>
            <person name="Shiryaev A."/>
            <person name="Soop K."/>
            <person name="Spirin V."/>
            <person name="Szebenyi C."/>
            <person name="Tomsovsky M."/>
            <person name="Tulloss R.E."/>
            <person name="Uehling J."/>
            <person name="Grigoriev I.V."/>
            <person name="Vagvolgyi C."/>
            <person name="Papp T."/>
            <person name="Martin F.M."/>
            <person name="Miettinen O."/>
            <person name="Hibbett D.S."/>
            <person name="Nagy L.G."/>
        </authorList>
    </citation>
    <scope>NUCLEOTIDE SEQUENCE [LARGE SCALE GENOMIC DNA]</scope>
    <source>
        <strain evidence="3 4">HHB13444</strain>
    </source>
</reference>
<gene>
    <name evidence="3" type="ORF">K466DRAFT_505958</name>
</gene>
<feature type="compositionally biased region" description="Acidic residues" evidence="2">
    <location>
        <begin position="744"/>
        <end position="755"/>
    </location>
</feature>
<dbReference type="Pfam" id="PF18758">
    <property type="entry name" value="KDZ"/>
    <property type="match status" value="1"/>
</dbReference>
<evidence type="ECO:0008006" key="5">
    <source>
        <dbReference type="Google" id="ProtNLM"/>
    </source>
</evidence>
<evidence type="ECO:0000256" key="1">
    <source>
        <dbReference type="SAM" id="Coils"/>
    </source>
</evidence>
<evidence type="ECO:0000313" key="3">
    <source>
        <dbReference type="EMBL" id="TFK79198.1"/>
    </source>
</evidence>
<accession>A0A5C3NS34</accession>
<feature type="region of interest" description="Disordered" evidence="2">
    <location>
        <begin position="726"/>
        <end position="762"/>
    </location>
</feature>
<dbReference type="Proteomes" id="UP000308197">
    <property type="component" value="Unassembled WGS sequence"/>
</dbReference>
<dbReference type="STRING" id="1314778.A0A5C3NS34"/>
<sequence length="779" mass="87841">MVESSTISLTPFEPTEIATVTIAKYGYLATAPLFPSQAISFRALEAYRVLHGACPRLSIQAFCQGLSGLRLEPYRHVLAEQFSSAFDVYNDILHYVDQLVAAALRRNTPNWRMLNACAACLYRLEGEKPLKPGLLASMDGNSSLKLVDDAFRSGQTRPDERTWRTDLFITAEEVDQFKDEVHNAQKEVDGEDEEREVISEDTLPIEEPAESKSVCAERWRNAGPEARKKMFALFATTGIFACLCRHGQVLVLCDMICSGELMKYPLAIVNRVIDVYGPELSVALGYDIACEFSKTLGHSSLGPRAEGVVSGVVPAFHGHSHNRRCQLDWHPMYLEGVGKEDFEGCERFFSHSNGLASATRLSTAFHRHQAIEGLVARWALLKHAESGRFIFNNYRQALTIINEGTRALDIYARELKTTPEDYKRYLVEEREYLRGLMAEPADIKDRAAVEDYKTLDYQIVHDGITGREISRIQREYLAAQTRLESAEEVVRRLEDMLDIDSRWMPGTPEYIKMMVALGQRRYRRALDNLERLVVQRLFELSKLGMNGLGYKLREKIGHALKARAEAIRKALAEYNRHAKALIPPRPELSWTEVMEMASIGEFDLLRDARQDIREKPWANRSHRAATATYFNVKRAREEIDRLNVEIPRLFTAMIDDHIDHHDAIQAAADKEPALAHELKLRQQYNDAVNAKNVAWLQKASKLHGFTGRIEYGKRIGHNASRSDALPLPSWATYAGSGDGGNGSADDDDDDDDDDIQGTGSTTDATRLVNFIDGLGKDMD</sequence>
<evidence type="ECO:0000313" key="4">
    <source>
        <dbReference type="Proteomes" id="UP000308197"/>
    </source>
</evidence>
<dbReference type="InParanoid" id="A0A5C3NS34"/>
<proteinExistence type="predicted"/>
<keyword evidence="1" id="KW-0175">Coiled coil</keyword>
<dbReference type="PANTHER" id="PTHR33096">
    <property type="entry name" value="CXC2 DOMAIN-CONTAINING PROTEIN"/>
    <property type="match status" value="1"/>
</dbReference>